<dbReference type="GeneID" id="24125514"/>
<feature type="domain" description="WW" evidence="1">
    <location>
        <begin position="164"/>
        <end position="197"/>
    </location>
</feature>
<dbReference type="PROSITE" id="PS50020">
    <property type="entry name" value="WW_DOMAIN_2"/>
    <property type="match status" value="3"/>
</dbReference>
<dbReference type="PROSITE" id="PS01159">
    <property type="entry name" value="WW_DOMAIN_1"/>
    <property type="match status" value="2"/>
</dbReference>
<dbReference type="GO" id="GO:0071004">
    <property type="term" value="C:U2-type prespliceosome"/>
    <property type="evidence" value="ECO:0007669"/>
    <property type="project" value="TreeGrafter"/>
</dbReference>
<gene>
    <name evidence="2" type="ORF">SPRG_02980</name>
</gene>
<dbReference type="SUPFAM" id="SSF51045">
    <property type="entry name" value="WW domain"/>
    <property type="match status" value="3"/>
</dbReference>
<dbReference type="CDD" id="cd00201">
    <property type="entry name" value="WW"/>
    <property type="match status" value="3"/>
</dbReference>
<dbReference type="InterPro" id="IPR039726">
    <property type="entry name" value="Prp40-like"/>
</dbReference>
<dbReference type="VEuPathDB" id="FungiDB:SPRG_02980"/>
<keyword evidence="3" id="KW-1185">Reference proteome</keyword>
<dbReference type="PANTHER" id="PTHR11864:SF0">
    <property type="entry name" value="PRP40 PRE-MRNA PROCESSING FACTOR 40 HOMOLOG A (YEAST)"/>
    <property type="match status" value="1"/>
</dbReference>
<dbReference type="GO" id="GO:0045292">
    <property type="term" value="P:mRNA cis splicing, via spliceosome"/>
    <property type="evidence" value="ECO:0007669"/>
    <property type="project" value="InterPro"/>
</dbReference>
<dbReference type="STRING" id="695850.A0A067CPQ5"/>
<dbReference type="EMBL" id="KK583195">
    <property type="protein sequence ID" value="KDO32503.1"/>
    <property type="molecule type" value="Genomic_DNA"/>
</dbReference>
<evidence type="ECO:0000313" key="2">
    <source>
        <dbReference type="EMBL" id="KDO32503.1"/>
    </source>
</evidence>
<dbReference type="AlphaFoldDB" id="A0A067CPQ5"/>
<dbReference type="Pfam" id="PF00397">
    <property type="entry name" value="WW"/>
    <property type="match status" value="2"/>
</dbReference>
<dbReference type="RefSeq" id="XP_012196952.1">
    <property type="nucleotide sequence ID" value="XM_012341562.1"/>
</dbReference>
<accession>A0A067CPQ5</accession>
<dbReference type="GO" id="GO:0003723">
    <property type="term" value="F:RNA binding"/>
    <property type="evidence" value="ECO:0007669"/>
    <property type="project" value="TreeGrafter"/>
</dbReference>
<reference evidence="2 3" key="1">
    <citation type="journal article" date="2013" name="PLoS Genet.">
        <title>Distinctive expansion of potential virulence genes in the genome of the oomycete fish pathogen Saprolegnia parasitica.</title>
        <authorList>
            <person name="Jiang R.H."/>
            <person name="de Bruijn I."/>
            <person name="Haas B.J."/>
            <person name="Belmonte R."/>
            <person name="Lobach L."/>
            <person name="Christie J."/>
            <person name="van den Ackerveken G."/>
            <person name="Bottin A."/>
            <person name="Bulone V."/>
            <person name="Diaz-Moreno S.M."/>
            <person name="Dumas B."/>
            <person name="Fan L."/>
            <person name="Gaulin E."/>
            <person name="Govers F."/>
            <person name="Grenville-Briggs L.J."/>
            <person name="Horner N.R."/>
            <person name="Levin J.Z."/>
            <person name="Mammella M."/>
            <person name="Meijer H.J."/>
            <person name="Morris P."/>
            <person name="Nusbaum C."/>
            <person name="Oome S."/>
            <person name="Phillips A.J."/>
            <person name="van Rooyen D."/>
            <person name="Rzeszutek E."/>
            <person name="Saraiva M."/>
            <person name="Secombes C.J."/>
            <person name="Seidl M.F."/>
            <person name="Snel B."/>
            <person name="Stassen J.H."/>
            <person name="Sykes S."/>
            <person name="Tripathy S."/>
            <person name="van den Berg H."/>
            <person name="Vega-Arreguin J.C."/>
            <person name="Wawra S."/>
            <person name="Young S.K."/>
            <person name="Zeng Q."/>
            <person name="Dieguez-Uribeondo J."/>
            <person name="Russ C."/>
            <person name="Tyler B.M."/>
            <person name="van West P."/>
        </authorList>
    </citation>
    <scope>NUCLEOTIDE SEQUENCE [LARGE SCALE GENOMIC DNA]</scope>
    <source>
        <strain evidence="2 3">CBS 223.65</strain>
    </source>
</reference>
<feature type="domain" description="WW" evidence="1">
    <location>
        <begin position="196"/>
        <end position="225"/>
    </location>
</feature>
<evidence type="ECO:0000313" key="3">
    <source>
        <dbReference type="Proteomes" id="UP000030745"/>
    </source>
</evidence>
<organism evidence="2 3">
    <name type="scientific">Saprolegnia parasitica (strain CBS 223.65)</name>
    <dbReference type="NCBI Taxonomy" id="695850"/>
    <lineage>
        <taxon>Eukaryota</taxon>
        <taxon>Sar</taxon>
        <taxon>Stramenopiles</taxon>
        <taxon>Oomycota</taxon>
        <taxon>Saprolegniomycetes</taxon>
        <taxon>Saprolegniales</taxon>
        <taxon>Saprolegniaceae</taxon>
        <taxon>Saprolegnia</taxon>
    </lineage>
</organism>
<evidence type="ECO:0000259" key="1">
    <source>
        <dbReference type="PROSITE" id="PS50020"/>
    </source>
</evidence>
<proteinExistence type="predicted"/>
<name>A0A067CPQ5_SAPPC</name>
<sequence>MATADVSWRPSHETLLVDPLAAEEDRVRQLRLQLRETKLQQAAERAMRSEDHLSRQHRSYLWAIEAKRVADERAMEATARRQMRAEENERRLAWSAIAEREMDDALAAKLAARKQQRADERRLRRQQLHPEKYMSDWTKVHDGGGRFYYQHRVTGATQWETPDETPAPSWELATDVNGTVYYINAATGESVWDLPPSSWTECTGDDGAVYFYNPLTDESTWTRPS</sequence>
<dbReference type="PANTHER" id="PTHR11864">
    <property type="entry name" value="PRE-MRNA-PROCESSING PROTEIN PRP40"/>
    <property type="match status" value="1"/>
</dbReference>
<dbReference type="SMART" id="SM00456">
    <property type="entry name" value="WW"/>
    <property type="match status" value="3"/>
</dbReference>
<feature type="domain" description="WW" evidence="1">
    <location>
        <begin position="131"/>
        <end position="164"/>
    </location>
</feature>
<dbReference type="KEGG" id="spar:SPRG_02980"/>
<dbReference type="OrthoDB" id="187617at2759"/>
<dbReference type="GO" id="GO:0005685">
    <property type="term" value="C:U1 snRNP"/>
    <property type="evidence" value="ECO:0007669"/>
    <property type="project" value="TreeGrafter"/>
</dbReference>
<dbReference type="InterPro" id="IPR001202">
    <property type="entry name" value="WW_dom"/>
</dbReference>
<protein>
    <recommendedName>
        <fullName evidence="1">WW domain-containing protein</fullName>
    </recommendedName>
</protein>
<dbReference type="Proteomes" id="UP000030745">
    <property type="component" value="Unassembled WGS sequence"/>
</dbReference>
<dbReference type="Gene3D" id="2.20.70.10">
    <property type="match status" value="3"/>
</dbReference>
<dbReference type="InterPro" id="IPR036020">
    <property type="entry name" value="WW_dom_sf"/>
</dbReference>